<evidence type="ECO:0000313" key="2">
    <source>
        <dbReference type="Proteomes" id="UP000001542"/>
    </source>
</evidence>
<dbReference type="RefSeq" id="XP_001578905.1">
    <property type="nucleotide sequence ID" value="XM_001578855.1"/>
</dbReference>
<dbReference type="Gene3D" id="2.130.10.10">
    <property type="entry name" value="YVTN repeat-like/Quinoprotein amine dehydrogenase"/>
    <property type="match status" value="1"/>
</dbReference>
<keyword evidence="2" id="KW-1185">Reference proteome</keyword>
<dbReference type="PANTHER" id="PTHR13743">
    <property type="entry name" value="BEIGE/BEACH-RELATED"/>
    <property type="match status" value="1"/>
</dbReference>
<dbReference type="PANTHER" id="PTHR13743:SF161">
    <property type="entry name" value="BEIGE_BEACH DOMAIN CONTAINING PROTEIN"/>
    <property type="match status" value="1"/>
</dbReference>
<dbReference type="VEuPathDB" id="TrichDB:TVAGG3_0288750"/>
<dbReference type="SMR" id="A2DNS4"/>
<evidence type="ECO:0008006" key="3">
    <source>
        <dbReference type="Google" id="ProtNLM"/>
    </source>
</evidence>
<reference evidence="1" key="1">
    <citation type="submission" date="2006-10" db="EMBL/GenBank/DDBJ databases">
        <authorList>
            <person name="Amadeo P."/>
            <person name="Zhao Q."/>
            <person name="Wortman J."/>
            <person name="Fraser-Liggett C."/>
            <person name="Carlton J."/>
        </authorList>
    </citation>
    <scope>NUCLEOTIDE SEQUENCE</scope>
    <source>
        <strain evidence="1">G3</strain>
    </source>
</reference>
<gene>
    <name evidence="1" type="ORF">TVAG_225450</name>
</gene>
<dbReference type="AlphaFoldDB" id="A2DNS4"/>
<dbReference type="InParanoid" id="A2DNS4"/>
<protein>
    <recommendedName>
        <fullName evidence="3">Anaphase-promoting complex subunit 4 WD40 domain-containing protein</fullName>
    </recommendedName>
</protein>
<sequence length="262" mass="29846">MTVINGCSKFIVLGYNDSTAQIINRNTKKVTQLNLYRGKVTCLDISLNFGVVVIATEDGVITVADLYTGDTIRNIMVNFTVHQICITKTWGFIVTSSNDKSGQKFISCYTINGRFIRQKEVQSVADSIVTWSSTSGFDYIAVNLSGIVNFSEAFFLKFSPKYNRYSGKICRMEYSDKMKSLVVGYIQFKCNLVNCFVLYYLFGVLLLSSGGFRRQCEFSNNRIFSQIKSYSIYHACLHTIYIDGIDVLPLFRYRNMLEKSIF</sequence>
<dbReference type="EMBL" id="DS113224">
    <property type="protein sequence ID" value="EAY17919.1"/>
    <property type="molecule type" value="Genomic_DNA"/>
</dbReference>
<proteinExistence type="predicted"/>
<dbReference type="InterPro" id="IPR015943">
    <property type="entry name" value="WD40/YVTN_repeat-like_dom_sf"/>
</dbReference>
<dbReference type="Proteomes" id="UP000001542">
    <property type="component" value="Unassembled WGS sequence"/>
</dbReference>
<name>A2DNS4_TRIV3</name>
<dbReference type="SUPFAM" id="SSF50978">
    <property type="entry name" value="WD40 repeat-like"/>
    <property type="match status" value="1"/>
</dbReference>
<evidence type="ECO:0000313" key="1">
    <source>
        <dbReference type="EMBL" id="EAY17919.1"/>
    </source>
</evidence>
<dbReference type="VEuPathDB" id="TrichDB:TVAG_225450"/>
<reference evidence="1" key="2">
    <citation type="journal article" date="2007" name="Science">
        <title>Draft genome sequence of the sexually transmitted pathogen Trichomonas vaginalis.</title>
        <authorList>
            <person name="Carlton J.M."/>
            <person name="Hirt R.P."/>
            <person name="Silva J.C."/>
            <person name="Delcher A.L."/>
            <person name="Schatz M."/>
            <person name="Zhao Q."/>
            <person name="Wortman J.R."/>
            <person name="Bidwell S.L."/>
            <person name="Alsmark U.C.M."/>
            <person name="Besteiro S."/>
            <person name="Sicheritz-Ponten T."/>
            <person name="Noel C.J."/>
            <person name="Dacks J.B."/>
            <person name="Foster P.G."/>
            <person name="Simillion C."/>
            <person name="Van de Peer Y."/>
            <person name="Miranda-Saavedra D."/>
            <person name="Barton G.J."/>
            <person name="Westrop G.D."/>
            <person name="Mueller S."/>
            <person name="Dessi D."/>
            <person name="Fiori P.L."/>
            <person name="Ren Q."/>
            <person name="Paulsen I."/>
            <person name="Zhang H."/>
            <person name="Bastida-Corcuera F.D."/>
            <person name="Simoes-Barbosa A."/>
            <person name="Brown M.T."/>
            <person name="Hayes R.D."/>
            <person name="Mukherjee M."/>
            <person name="Okumura C.Y."/>
            <person name="Schneider R."/>
            <person name="Smith A.J."/>
            <person name="Vanacova S."/>
            <person name="Villalvazo M."/>
            <person name="Haas B.J."/>
            <person name="Pertea M."/>
            <person name="Feldblyum T.V."/>
            <person name="Utterback T.R."/>
            <person name="Shu C.L."/>
            <person name="Osoegawa K."/>
            <person name="de Jong P.J."/>
            <person name="Hrdy I."/>
            <person name="Horvathova L."/>
            <person name="Zubacova Z."/>
            <person name="Dolezal P."/>
            <person name="Malik S.B."/>
            <person name="Logsdon J.M. Jr."/>
            <person name="Henze K."/>
            <person name="Gupta A."/>
            <person name="Wang C.C."/>
            <person name="Dunne R.L."/>
            <person name="Upcroft J.A."/>
            <person name="Upcroft P."/>
            <person name="White O."/>
            <person name="Salzberg S.L."/>
            <person name="Tang P."/>
            <person name="Chiu C.-H."/>
            <person name="Lee Y.-S."/>
            <person name="Embley T.M."/>
            <person name="Coombs G.H."/>
            <person name="Mottram J.C."/>
            <person name="Tachezy J."/>
            <person name="Fraser-Liggett C.M."/>
            <person name="Johnson P.J."/>
        </authorList>
    </citation>
    <scope>NUCLEOTIDE SEQUENCE [LARGE SCALE GENOMIC DNA]</scope>
    <source>
        <strain evidence="1">G3</strain>
    </source>
</reference>
<dbReference type="InterPro" id="IPR036322">
    <property type="entry name" value="WD40_repeat_dom_sf"/>
</dbReference>
<accession>A2DNS4</accession>
<dbReference type="KEGG" id="tva:5463422"/>
<dbReference type="InterPro" id="IPR050865">
    <property type="entry name" value="BEACH_Domain"/>
</dbReference>
<organism evidence="1 2">
    <name type="scientific">Trichomonas vaginalis (strain ATCC PRA-98 / G3)</name>
    <dbReference type="NCBI Taxonomy" id="412133"/>
    <lineage>
        <taxon>Eukaryota</taxon>
        <taxon>Metamonada</taxon>
        <taxon>Parabasalia</taxon>
        <taxon>Trichomonadida</taxon>
        <taxon>Trichomonadidae</taxon>
        <taxon>Trichomonas</taxon>
    </lineage>
</organism>